<dbReference type="EMBL" id="AZBU02000009">
    <property type="protein sequence ID" value="TKR64059.1"/>
    <property type="molecule type" value="Genomic_DNA"/>
</dbReference>
<dbReference type="SMART" id="SM01381">
    <property type="entry name" value="7TM_GPCR_Srsx"/>
    <property type="match status" value="1"/>
</dbReference>
<feature type="transmembrane region" description="Helical" evidence="5">
    <location>
        <begin position="104"/>
        <end position="126"/>
    </location>
</feature>
<evidence type="ECO:0000256" key="2">
    <source>
        <dbReference type="ARBA" id="ARBA00022692"/>
    </source>
</evidence>
<evidence type="ECO:0000256" key="3">
    <source>
        <dbReference type="ARBA" id="ARBA00022989"/>
    </source>
</evidence>
<reference evidence="7 8" key="2">
    <citation type="journal article" date="2019" name="G3 (Bethesda)">
        <title>Hybrid Assembly of the Genome of the Entomopathogenic Nematode Steinernema carpocapsae Identifies the X-Chromosome.</title>
        <authorList>
            <person name="Serra L."/>
            <person name="Macchietto M."/>
            <person name="Macias-Munoz A."/>
            <person name="McGill C.J."/>
            <person name="Rodriguez I.M."/>
            <person name="Rodriguez B."/>
            <person name="Murad R."/>
            <person name="Mortazavi A."/>
        </authorList>
    </citation>
    <scope>NUCLEOTIDE SEQUENCE [LARGE SCALE GENOMIC DNA]</scope>
    <source>
        <strain evidence="7 8">ALL</strain>
    </source>
</reference>
<dbReference type="InterPro" id="IPR000276">
    <property type="entry name" value="GPCR_Rhodpsn"/>
</dbReference>
<dbReference type="InterPro" id="IPR047130">
    <property type="entry name" value="7TM_GPCR_Srsx_nematod"/>
</dbReference>
<dbReference type="CDD" id="cd00637">
    <property type="entry name" value="7tm_classA_rhodopsin-like"/>
    <property type="match status" value="1"/>
</dbReference>
<keyword evidence="4 5" id="KW-0472">Membrane</keyword>
<comment type="caution">
    <text evidence="7">The sequence shown here is derived from an EMBL/GenBank/DDBJ whole genome shotgun (WGS) entry which is preliminary data.</text>
</comment>
<proteinExistence type="predicted"/>
<dbReference type="PROSITE" id="PS50262">
    <property type="entry name" value="G_PROTEIN_RECEP_F1_2"/>
    <property type="match status" value="1"/>
</dbReference>
<keyword evidence="8" id="KW-1185">Reference proteome</keyword>
<dbReference type="PANTHER" id="PTHR23360">
    <property type="entry name" value="G-PROTEIN COUPLED RECEPTORS FAMILY 1 PROFILE DOMAIN-CONTAINING PROTEIN-RELATED"/>
    <property type="match status" value="1"/>
</dbReference>
<dbReference type="GO" id="GO:0004930">
    <property type="term" value="F:G protein-coupled receptor activity"/>
    <property type="evidence" value="ECO:0007669"/>
    <property type="project" value="InterPro"/>
</dbReference>
<evidence type="ECO:0000313" key="7">
    <source>
        <dbReference type="EMBL" id="TKR64059.1"/>
    </source>
</evidence>
<dbReference type="InterPro" id="IPR017452">
    <property type="entry name" value="GPCR_Rhodpsn_7TM"/>
</dbReference>
<feature type="transmembrane region" description="Helical" evidence="5">
    <location>
        <begin position="70"/>
        <end position="92"/>
    </location>
</feature>
<evidence type="ECO:0000256" key="1">
    <source>
        <dbReference type="ARBA" id="ARBA00004370"/>
    </source>
</evidence>
<evidence type="ECO:0000259" key="6">
    <source>
        <dbReference type="PROSITE" id="PS50262"/>
    </source>
</evidence>
<dbReference type="Pfam" id="PF10320">
    <property type="entry name" value="7TM_GPCR_Srsx"/>
    <property type="match status" value="1"/>
</dbReference>
<evidence type="ECO:0000313" key="8">
    <source>
        <dbReference type="Proteomes" id="UP000298663"/>
    </source>
</evidence>
<protein>
    <recommendedName>
        <fullName evidence="6">G-protein coupled receptors family 1 profile domain-containing protein</fullName>
    </recommendedName>
</protein>
<feature type="transmembrane region" description="Helical" evidence="5">
    <location>
        <begin position="189"/>
        <end position="208"/>
    </location>
</feature>
<feature type="transmembrane region" description="Helical" evidence="5">
    <location>
        <begin position="36"/>
        <end position="58"/>
    </location>
</feature>
<keyword evidence="3 5" id="KW-1133">Transmembrane helix</keyword>
<evidence type="ECO:0000256" key="5">
    <source>
        <dbReference type="SAM" id="Phobius"/>
    </source>
</evidence>
<dbReference type="AlphaFoldDB" id="A0A4U5M5C9"/>
<feature type="transmembrane region" description="Helical" evidence="5">
    <location>
        <begin position="146"/>
        <end position="169"/>
    </location>
</feature>
<reference evidence="7 8" key="1">
    <citation type="journal article" date="2015" name="Genome Biol.">
        <title>Comparative genomics of Steinernema reveals deeply conserved gene regulatory networks.</title>
        <authorList>
            <person name="Dillman A.R."/>
            <person name="Macchietto M."/>
            <person name="Porter C.F."/>
            <person name="Rogers A."/>
            <person name="Williams B."/>
            <person name="Antoshechkin I."/>
            <person name="Lee M.M."/>
            <person name="Goodwin Z."/>
            <person name="Lu X."/>
            <person name="Lewis E.E."/>
            <person name="Goodrich-Blair H."/>
            <person name="Stock S.P."/>
            <person name="Adams B.J."/>
            <person name="Sternberg P.W."/>
            <person name="Mortazavi A."/>
        </authorList>
    </citation>
    <scope>NUCLEOTIDE SEQUENCE [LARGE SCALE GENOMIC DNA]</scope>
    <source>
        <strain evidence="7 8">ALL</strain>
    </source>
</reference>
<dbReference type="SUPFAM" id="SSF81321">
    <property type="entry name" value="Family A G protein-coupled receptor-like"/>
    <property type="match status" value="1"/>
</dbReference>
<keyword evidence="2 5" id="KW-0812">Transmembrane</keyword>
<comment type="subcellular location">
    <subcellularLocation>
        <location evidence="1">Membrane</location>
    </subcellularLocation>
</comment>
<sequence>MRTPKTKCLFNCNSEVQMPSVNVSTDDLFHLGGYVTKGYCVITVFCLFFNAILVAVTIKTPQLRSICNVLIAIQAVADFIFNSCSISSTYIITRGELITDRECYFTNFVFFYAMNWTTLLMFWIGLDRLLSVKYAAWYLKLGFNSYLTFILGSCLLYSNLIMVLGYFTLEDELQFCTLSFSFNGLARNVWNACQSGLNVAGIIVYSILKREIKKQVFNSEATKQMIKSVYTITVLYMLGWGTLMVAISVAKVLVER</sequence>
<feature type="domain" description="G-protein coupled receptors family 1 profile" evidence="6">
    <location>
        <begin position="49"/>
        <end position="256"/>
    </location>
</feature>
<gene>
    <name evidence="7" type="ORF">L596_024655</name>
</gene>
<organism evidence="7 8">
    <name type="scientific">Steinernema carpocapsae</name>
    <name type="common">Entomopathogenic nematode</name>
    <dbReference type="NCBI Taxonomy" id="34508"/>
    <lineage>
        <taxon>Eukaryota</taxon>
        <taxon>Metazoa</taxon>
        <taxon>Ecdysozoa</taxon>
        <taxon>Nematoda</taxon>
        <taxon>Chromadorea</taxon>
        <taxon>Rhabditida</taxon>
        <taxon>Tylenchina</taxon>
        <taxon>Panagrolaimomorpha</taxon>
        <taxon>Strongyloidoidea</taxon>
        <taxon>Steinernematidae</taxon>
        <taxon>Steinernema</taxon>
    </lineage>
</organism>
<dbReference type="GO" id="GO:0016020">
    <property type="term" value="C:membrane"/>
    <property type="evidence" value="ECO:0007669"/>
    <property type="project" value="UniProtKB-SubCell"/>
</dbReference>
<name>A0A4U5M5C9_STECR</name>
<dbReference type="Gene3D" id="1.20.1070.10">
    <property type="entry name" value="Rhodopsin 7-helix transmembrane proteins"/>
    <property type="match status" value="1"/>
</dbReference>
<accession>A0A4U5M5C9</accession>
<evidence type="ECO:0000256" key="4">
    <source>
        <dbReference type="ARBA" id="ARBA00023136"/>
    </source>
</evidence>
<feature type="transmembrane region" description="Helical" evidence="5">
    <location>
        <begin position="229"/>
        <end position="254"/>
    </location>
</feature>
<dbReference type="InterPro" id="IPR019424">
    <property type="entry name" value="7TM_GPCR_Srsx"/>
</dbReference>
<dbReference type="OrthoDB" id="5820127at2759"/>
<dbReference type="Proteomes" id="UP000298663">
    <property type="component" value="Unassembled WGS sequence"/>
</dbReference>